<evidence type="ECO:0000256" key="5">
    <source>
        <dbReference type="ARBA" id="ARBA00022692"/>
    </source>
</evidence>
<keyword evidence="3" id="KW-0328">Glycosyltransferase</keyword>
<dbReference type="GO" id="GO:0005637">
    <property type="term" value="C:nuclear inner membrane"/>
    <property type="evidence" value="ECO:0007669"/>
    <property type="project" value="TreeGrafter"/>
</dbReference>
<dbReference type="PANTHER" id="PTHR31488:SF1">
    <property type="entry name" value="C-MANNOSYLTRANSFERASE DPY19L1"/>
    <property type="match status" value="1"/>
</dbReference>
<dbReference type="EMBL" id="JAAKFY010000021">
    <property type="protein sequence ID" value="KAF3839215.1"/>
    <property type="molecule type" value="Genomic_DNA"/>
</dbReference>
<evidence type="ECO:0000256" key="7">
    <source>
        <dbReference type="ARBA" id="ARBA00023136"/>
    </source>
</evidence>
<keyword evidence="5" id="KW-0812">Transmembrane</keyword>
<organism evidence="9 10">
    <name type="scientific">Dissostichus mawsoni</name>
    <name type="common">Antarctic cod</name>
    <dbReference type="NCBI Taxonomy" id="36200"/>
    <lineage>
        <taxon>Eukaryota</taxon>
        <taxon>Metazoa</taxon>
        <taxon>Chordata</taxon>
        <taxon>Craniata</taxon>
        <taxon>Vertebrata</taxon>
        <taxon>Euteleostomi</taxon>
        <taxon>Actinopterygii</taxon>
        <taxon>Neopterygii</taxon>
        <taxon>Teleostei</taxon>
        <taxon>Neoteleostei</taxon>
        <taxon>Acanthomorphata</taxon>
        <taxon>Eupercaria</taxon>
        <taxon>Perciformes</taxon>
        <taxon>Notothenioidei</taxon>
        <taxon>Nototheniidae</taxon>
        <taxon>Dissostichus</taxon>
    </lineage>
</organism>
<evidence type="ECO:0000313" key="10">
    <source>
        <dbReference type="Proteomes" id="UP000518266"/>
    </source>
</evidence>
<reference evidence="9 10" key="1">
    <citation type="submission" date="2020-03" db="EMBL/GenBank/DDBJ databases">
        <title>Dissostichus mawsoni Genome sequencing and assembly.</title>
        <authorList>
            <person name="Park H."/>
        </authorList>
    </citation>
    <scope>NUCLEOTIDE SEQUENCE [LARGE SCALE GENOMIC DNA]</scope>
    <source>
        <strain evidence="9">DM0001</strain>
        <tissue evidence="9">Muscle</tissue>
    </source>
</reference>
<dbReference type="Pfam" id="PF10034">
    <property type="entry name" value="Dpy19"/>
    <property type="match status" value="1"/>
</dbReference>
<evidence type="ECO:0000256" key="3">
    <source>
        <dbReference type="ARBA" id="ARBA00022676"/>
    </source>
</evidence>
<dbReference type="GO" id="GO:0000030">
    <property type="term" value="F:mannosyltransferase activity"/>
    <property type="evidence" value="ECO:0007669"/>
    <property type="project" value="TreeGrafter"/>
</dbReference>
<evidence type="ECO:0000256" key="1">
    <source>
        <dbReference type="ARBA" id="ARBA00004141"/>
    </source>
</evidence>
<keyword evidence="6" id="KW-1133">Transmembrane helix</keyword>
<evidence type="ECO:0000313" key="9">
    <source>
        <dbReference type="EMBL" id="KAF3839215.1"/>
    </source>
</evidence>
<feature type="region of interest" description="Disordered" evidence="8">
    <location>
        <begin position="201"/>
        <end position="239"/>
    </location>
</feature>
<dbReference type="PANTHER" id="PTHR31488">
    <property type="entry name" value="DPY-19-LIKE 1, LIKE (H. SAPIENS)"/>
    <property type="match status" value="1"/>
</dbReference>
<protein>
    <submittedName>
        <fullName evidence="9">Uncharacterized protein</fullName>
    </submittedName>
</protein>
<name>A0A7J5XQ24_DISMA</name>
<comment type="subcellular location">
    <subcellularLocation>
        <location evidence="1">Membrane</location>
        <topology evidence="1">Multi-pass membrane protein</topology>
    </subcellularLocation>
</comment>
<evidence type="ECO:0000256" key="2">
    <source>
        <dbReference type="ARBA" id="ARBA00008744"/>
    </source>
</evidence>
<comment type="similarity">
    <text evidence="2">Belongs to the dpy-19 family.</text>
</comment>
<keyword evidence="10" id="KW-1185">Reference proteome</keyword>
<proteinExistence type="inferred from homology"/>
<evidence type="ECO:0000256" key="8">
    <source>
        <dbReference type="SAM" id="MobiDB-lite"/>
    </source>
</evidence>
<evidence type="ECO:0000256" key="4">
    <source>
        <dbReference type="ARBA" id="ARBA00022679"/>
    </source>
</evidence>
<evidence type="ECO:0000256" key="6">
    <source>
        <dbReference type="ARBA" id="ARBA00022989"/>
    </source>
</evidence>
<dbReference type="InterPro" id="IPR018732">
    <property type="entry name" value="Dpy-19/Dpy-19-like"/>
</dbReference>
<comment type="caution">
    <text evidence="9">The sequence shown here is derived from an EMBL/GenBank/DDBJ whole genome shotgun (WGS) entry which is preliminary data.</text>
</comment>
<accession>A0A7J5XQ24</accession>
<dbReference type="AlphaFoldDB" id="A0A7J5XQ24"/>
<sequence>MCICVQLTQFVCVWSEAPGPGSSVTDGLLSDSERNIVSCSFSVPMNPSCVSEAGSRRAAATSIHQHADRQIHMCRAAGEPADSFVPGSEGFKRSRTELAEKNKHTVSQKRLIPHRYITLSGKQRADKLLVVATHGRQGRSFIRCEGGTSESIRQQVVKGQIRGPDISVGLLSSHPSVFFLLILLGFSPPWLFPGETMVAKNRKQTGKSPTTQADRSPLVSPPAKSNGRRAGKAFNGSHPNGLIRHKLGLTPSAVGKLGVTLLLALGSHISPAVIRHHLSQLFENDRHFSHLSNLEKEMAFRTEMGLYYSYYKTIIEAPSFLDGLHMVMNDRLTEHPLVINTLQRFNLYPEVVLASWFRMYMGVMGYFGIPTKMCWSINRGEGLTPVDSCEESLNRGNNGNNT</sequence>
<keyword evidence="4" id="KW-0808">Transferase</keyword>
<gene>
    <name evidence="9" type="ORF">F7725_017932</name>
</gene>
<dbReference type="OrthoDB" id="6019623at2759"/>
<dbReference type="Proteomes" id="UP000518266">
    <property type="component" value="Unassembled WGS sequence"/>
</dbReference>
<keyword evidence="7" id="KW-0472">Membrane</keyword>